<dbReference type="InterPro" id="IPR050651">
    <property type="entry name" value="Plant_Cytochrome_P450_Monoox"/>
</dbReference>
<evidence type="ECO:0000313" key="6">
    <source>
        <dbReference type="EMBL" id="ONI32811.1"/>
    </source>
</evidence>
<keyword evidence="7" id="KW-1185">Reference proteome</keyword>
<dbReference type="GO" id="GO:0016705">
    <property type="term" value="F:oxidoreductase activity, acting on paired donors, with incorporation or reduction of molecular oxygen"/>
    <property type="evidence" value="ECO:0007669"/>
    <property type="project" value="InterPro"/>
</dbReference>
<sequence>MELYLPCLNTAIAGILAILLFSYFIIKRSCSGAKAKGSKPPKVGGGWPLLGHLYLFGGSQLPHITLASLVDKYGPIFTVNIGIC</sequence>
<evidence type="ECO:0000256" key="3">
    <source>
        <dbReference type="ARBA" id="ARBA00023002"/>
    </source>
</evidence>
<dbReference type="STRING" id="3760.M5XPW8"/>
<dbReference type="Proteomes" id="UP000006882">
    <property type="component" value="Chromosome G1"/>
</dbReference>
<keyword evidence="2" id="KW-0479">Metal-binding</keyword>
<evidence type="ECO:0000256" key="1">
    <source>
        <dbReference type="ARBA" id="ARBA00022617"/>
    </source>
</evidence>
<dbReference type="AlphaFoldDB" id="M5XPW8"/>
<dbReference type="eggNOG" id="KOG0156">
    <property type="taxonomic scope" value="Eukaryota"/>
</dbReference>
<dbReference type="SUPFAM" id="SSF48264">
    <property type="entry name" value="Cytochrome P450"/>
    <property type="match status" value="1"/>
</dbReference>
<gene>
    <name evidence="6" type="ORF">PRUPE_1G387300</name>
</gene>
<dbReference type="PANTHER" id="PTHR47947:SF38">
    <property type="entry name" value="CYTOCHROME P450 CYP82D47-LIKE"/>
    <property type="match status" value="1"/>
</dbReference>
<evidence type="ECO:0000313" key="7">
    <source>
        <dbReference type="Proteomes" id="UP000006882"/>
    </source>
</evidence>
<name>M5XPW8_PRUPE</name>
<reference evidence="6 7" key="1">
    <citation type="journal article" date="2013" name="Nat. Genet.">
        <title>The high-quality draft genome of peach (Prunus persica) identifies unique patterns of genetic diversity, domestication and genome evolution.</title>
        <authorList>
            <consortium name="International Peach Genome Initiative"/>
            <person name="Verde I."/>
            <person name="Abbott A.G."/>
            <person name="Scalabrin S."/>
            <person name="Jung S."/>
            <person name="Shu S."/>
            <person name="Marroni F."/>
            <person name="Zhebentyayeva T."/>
            <person name="Dettori M.T."/>
            <person name="Grimwood J."/>
            <person name="Cattonaro F."/>
            <person name="Zuccolo A."/>
            <person name="Rossini L."/>
            <person name="Jenkins J."/>
            <person name="Vendramin E."/>
            <person name="Meisel L.A."/>
            <person name="Decroocq V."/>
            <person name="Sosinski B."/>
            <person name="Prochnik S."/>
            <person name="Mitros T."/>
            <person name="Policriti A."/>
            <person name="Cipriani G."/>
            <person name="Dondini L."/>
            <person name="Ficklin S."/>
            <person name="Goodstein D.M."/>
            <person name="Xuan P."/>
            <person name="Del Fabbro C."/>
            <person name="Aramini V."/>
            <person name="Copetti D."/>
            <person name="Gonzalez S."/>
            <person name="Horner D.S."/>
            <person name="Falchi R."/>
            <person name="Lucas S."/>
            <person name="Mica E."/>
            <person name="Maldonado J."/>
            <person name="Lazzari B."/>
            <person name="Bielenberg D."/>
            <person name="Pirona R."/>
            <person name="Miculan M."/>
            <person name="Barakat A."/>
            <person name="Testolin R."/>
            <person name="Stella A."/>
            <person name="Tartarini S."/>
            <person name="Tonutti P."/>
            <person name="Arus P."/>
            <person name="Orellana A."/>
            <person name="Wells C."/>
            <person name="Main D."/>
            <person name="Vizzotto G."/>
            <person name="Silva H."/>
            <person name="Salamini F."/>
            <person name="Schmutz J."/>
            <person name="Morgante M."/>
            <person name="Rokhsar D.S."/>
        </authorList>
    </citation>
    <scope>NUCLEOTIDE SEQUENCE [LARGE SCALE GENOMIC DNA]</scope>
    <source>
        <strain evidence="7">cv. Nemared</strain>
    </source>
</reference>
<dbReference type="GO" id="GO:0020037">
    <property type="term" value="F:heme binding"/>
    <property type="evidence" value="ECO:0007669"/>
    <property type="project" value="InterPro"/>
</dbReference>
<keyword evidence="4" id="KW-0408">Iron</keyword>
<proteinExistence type="predicted"/>
<evidence type="ECO:0000256" key="2">
    <source>
        <dbReference type="ARBA" id="ARBA00022723"/>
    </source>
</evidence>
<protein>
    <recommendedName>
        <fullName evidence="8">Cytochrome P450</fullName>
    </recommendedName>
</protein>
<evidence type="ECO:0000256" key="4">
    <source>
        <dbReference type="ARBA" id="ARBA00023004"/>
    </source>
</evidence>
<dbReference type="PANTHER" id="PTHR47947">
    <property type="entry name" value="CYTOCHROME P450 82C3-RELATED"/>
    <property type="match status" value="1"/>
</dbReference>
<keyword evidence="1" id="KW-0349">Heme</keyword>
<organism evidence="6 7">
    <name type="scientific">Prunus persica</name>
    <name type="common">Peach</name>
    <name type="synonym">Amygdalus persica</name>
    <dbReference type="NCBI Taxonomy" id="3760"/>
    <lineage>
        <taxon>Eukaryota</taxon>
        <taxon>Viridiplantae</taxon>
        <taxon>Streptophyta</taxon>
        <taxon>Embryophyta</taxon>
        <taxon>Tracheophyta</taxon>
        <taxon>Spermatophyta</taxon>
        <taxon>Magnoliopsida</taxon>
        <taxon>eudicotyledons</taxon>
        <taxon>Gunneridae</taxon>
        <taxon>Pentapetalae</taxon>
        <taxon>rosids</taxon>
        <taxon>fabids</taxon>
        <taxon>Rosales</taxon>
        <taxon>Rosaceae</taxon>
        <taxon>Amygdaloideae</taxon>
        <taxon>Amygdaleae</taxon>
        <taxon>Prunus</taxon>
    </lineage>
</organism>
<dbReference type="Gene3D" id="1.10.630.10">
    <property type="entry name" value="Cytochrome P450"/>
    <property type="match status" value="1"/>
</dbReference>
<dbReference type="EMBL" id="CM007651">
    <property type="protein sequence ID" value="ONI32811.1"/>
    <property type="molecule type" value="Genomic_DNA"/>
</dbReference>
<keyword evidence="5" id="KW-0503">Monooxygenase</keyword>
<dbReference type="InterPro" id="IPR036396">
    <property type="entry name" value="Cyt_P450_sf"/>
</dbReference>
<dbReference type="HOGENOM" id="CLU_2531723_0_0_1"/>
<dbReference type="GO" id="GO:0005506">
    <property type="term" value="F:iron ion binding"/>
    <property type="evidence" value="ECO:0007669"/>
    <property type="project" value="InterPro"/>
</dbReference>
<evidence type="ECO:0000256" key="5">
    <source>
        <dbReference type="ARBA" id="ARBA00023033"/>
    </source>
</evidence>
<dbReference type="GO" id="GO:0004497">
    <property type="term" value="F:monooxygenase activity"/>
    <property type="evidence" value="ECO:0007669"/>
    <property type="project" value="UniProtKB-KW"/>
</dbReference>
<evidence type="ECO:0008006" key="8">
    <source>
        <dbReference type="Google" id="ProtNLM"/>
    </source>
</evidence>
<accession>M5XPW8</accession>
<keyword evidence="3" id="KW-0560">Oxidoreductase</keyword>
<dbReference type="Gramene" id="ONI32811">
    <property type="protein sequence ID" value="ONI32811"/>
    <property type="gene ID" value="PRUPE_1G387300"/>
</dbReference>